<evidence type="ECO:0000313" key="3">
    <source>
        <dbReference type="WBParaSite" id="PSAMB.scaffold223size64209.g3509.t1"/>
    </source>
</evidence>
<name>A0A914VNF5_9BILA</name>
<keyword evidence="2" id="KW-1185">Reference proteome</keyword>
<protein>
    <submittedName>
        <fullName evidence="3">Uncharacterized protein</fullName>
    </submittedName>
</protein>
<feature type="compositionally biased region" description="Low complexity" evidence="1">
    <location>
        <begin position="60"/>
        <end position="70"/>
    </location>
</feature>
<feature type="compositionally biased region" description="Basic and acidic residues" evidence="1">
    <location>
        <begin position="28"/>
        <end position="59"/>
    </location>
</feature>
<dbReference type="Proteomes" id="UP000887566">
    <property type="component" value="Unplaced"/>
</dbReference>
<evidence type="ECO:0000256" key="1">
    <source>
        <dbReference type="SAM" id="MobiDB-lite"/>
    </source>
</evidence>
<reference evidence="3" key="1">
    <citation type="submission" date="2022-11" db="UniProtKB">
        <authorList>
            <consortium name="WormBaseParasite"/>
        </authorList>
    </citation>
    <scope>IDENTIFICATION</scope>
</reference>
<proteinExistence type="predicted"/>
<sequence length="78" mass="8846">MDCGRSADSTRSTHLPCVRSFALSSRGSHRETDRDGAKPSNRDDHSAASKAKQQQEQHRQPQQQRMEQPPVLSSRFVR</sequence>
<organism evidence="2 3">
    <name type="scientific">Plectus sambesii</name>
    <dbReference type="NCBI Taxonomy" id="2011161"/>
    <lineage>
        <taxon>Eukaryota</taxon>
        <taxon>Metazoa</taxon>
        <taxon>Ecdysozoa</taxon>
        <taxon>Nematoda</taxon>
        <taxon>Chromadorea</taxon>
        <taxon>Plectida</taxon>
        <taxon>Plectina</taxon>
        <taxon>Plectoidea</taxon>
        <taxon>Plectidae</taxon>
        <taxon>Plectus</taxon>
    </lineage>
</organism>
<dbReference type="AlphaFoldDB" id="A0A914VNF5"/>
<feature type="region of interest" description="Disordered" evidence="1">
    <location>
        <begin position="1"/>
        <end position="78"/>
    </location>
</feature>
<dbReference type="WBParaSite" id="PSAMB.scaffold223size64209.g3509.t1">
    <property type="protein sequence ID" value="PSAMB.scaffold223size64209.g3509.t1"/>
    <property type="gene ID" value="PSAMB.scaffold223size64209.g3509"/>
</dbReference>
<accession>A0A914VNF5</accession>
<evidence type="ECO:0000313" key="2">
    <source>
        <dbReference type="Proteomes" id="UP000887566"/>
    </source>
</evidence>